<dbReference type="Proteomes" id="UP000315901">
    <property type="component" value="Unassembled WGS sequence"/>
</dbReference>
<dbReference type="GO" id="GO:0022857">
    <property type="term" value="F:transmembrane transporter activity"/>
    <property type="evidence" value="ECO:0007669"/>
    <property type="project" value="InterPro"/>
</dbReference>
<feature type="transmembrane region" description="Helical" evidence="6">
    <location>
        <begin position="186"/>
        <end position="207"/>
    </location>
</feature>
<dbReference type="Gene3D" id="1.20.1740.10">
    <property type="entry name" value="Amino acid/polyamine transporter I"/>
    <property type="match status" value="1"/>
</dbReference>
<dbReference type="PIRSF" id="PIRSF006060">
    <property type="entry name" value="AA_transporter"/>
    <property type="match status" value="1"/>
</dbReference>
<keyword evidence="4 6" id="KW-1133">Transmembrane helix</keyword>
<dbReference type="Pfam" id="PF13520">
    <property type="entry name" value="AA_permease_2"/>
    <property type="match status" value="1"/>
</dbReference>
<accession>A0A501WKM1</accession>
<comment type="subcellular location">
    <subcellularLocation>
        <location evidence="1">Cell membrane</location>
        <topology evidence="1">Multi-pass membrane protein</topology>
    </subcellularLocation>
</comment>
<reference evidence="7 8" key="1">
    <citation type="submission" date="2019-06" db="EMBL/GenBank/DDBJ databases">
        <title>A novel bacterium of genus Marinomonas, isolated from coastal sand.</title>
        <authorList>
            <person name="Huang H."/>
            <person name="Mo K."/>
            <person name="Hu Y."/>
        </authorList>
    </citation>
    <scope>NUCLEOTIDE SEQUENCE [LARGE SCALE GENOMIC DNA]</scope>
    <source>
        <strain evidence="7 8">HB171799</strain>
    </source>
</reference>
<dbReference type="InterPro" id="IPR002293">
    <property type="entry name" value="AA/rel_permease1"/>
</dbReference>
<evidence type="ECO:0000313" key="7">
    <source>
        <dbReference type="EMBL" id="TPE47737.1"/>
    </source>
</evidence>
<feature type="transmembrane region" description="Helical" evidence="6">
    <location>
        <begin position="219"/>
        <end position="240"/>
    </location>
</feature>
<keyword evidence="5 6" id="KW-0472">Membrane</keyword>
<feature type="transmembrane region" description="Helical" evidence="6">
    <location>
        <begin position="350"/>
        <end position="367"/>
    </location>
</feature>
<keyword evidence="2" id="KW-1003">Cell membrane</keyword>
<dbReference type="PANTHER" id="PTHR42770:SF13">
    <property type="entry name" value="L-METHIONINE_BRANCHED-CHAIN AMINO ACID EXPORTER YJEH"/>
    <property type="match status" value="1"/>
</dbReference>
<evidence type="ECO:0000256" key="1">
    <source>
        <dbReference type="ARBA" id="ARBA00004651"/>
    </source>
</evidence>
<keyword evidence="8" id="KW-1185">Reference proteome</keyword>
<dbReference type="EMBL" id="VFRR01000039">
    <property type="protein sequence ID" value="TPE47737.1"/>
    <property type="molecule type" value="Genomic_DNA"/>
</dbReference>
<dbReference type="GO" id="GO:0005886">
    <property type="term" value="C:plasma membrane"/>
    <property type="evidence" value="ECO:0007669"/>
    <property type="project" value="UniProtKB-SubCell"/>
</dbReference>
<keyword evidence="3 6" id="KW-0812">Transmembrane</keyword>
<evidence type="ECO:0000256" key="4">
    <source>
        <dbReference type="ARBA" id="ARBA00022989"/>
    </source>
</evidence>
<dbReference type="InterPro" id="IPR050367">
    <property type="entry name" value="APC_superfamily"/>
</dbReference>
<evidence type="ECO:0000256" key="6">
    <source>
        <dbReference type="SAM" id="Phobius"/>
    </source>
</evidence>
<feature type="transmembrane region" description="Helical" evidence="6">
    <location>
        <begin position="89"/>
        <end position="114"/>
    </location>
</feature>
<gene>
    <name evidence="7" type="primary">yjeH</name>
    <name evidence="7" type="ORF">FJM67_14120</name>
</gene>
<evidence type="ECO:0000256" key="5">
    <source>
        <dbReference type="ARBA" id="ARBA00023136"/>
    </source>
</evidence>
<evidence type="ECO:0000313" key="8">
    <source>
        <dbReference type="Proteomes" id="UP000315901"/>
    </source>
</evidence>
<dbReference type="AlphaFoldDB" id="A0A501WKM1"/>
<organism evidence="7 8">
    <name type="scientific">Maribrevibacterium harenarium</name>
    <dbReference type="NCBI Taxonomy" id="2589817"/>
    <lineage>
        <taxon>Bacteria</taxon>
        <taxon>Pseudomonadati</taxon>
        <taxon>Pseudomonadota</taxon>
        <taxon>Gammaproteobacteria</taxon>
        <taxon>Oceanospirillales</taxon>
        <taxon>Oceanospirillaceae</taxon>
        <taxon>Maribrevibacterium</taxon>
    </lineage>
</organism>
<proteinExistence type="predicted"/>
<comment type="caution">
    <text evidence="7">The sequence shown here is derived from an EMBL/GenBank/DDBJ whole genome shotgun (WGS) entry which is preliminary data.</text>
</comment>
<feature type="transmembrane region" description="Helical" evidence="6">
    <location>
        <begin position="120"/>
        <end position="139"/>
    </location>
</feature>
<dbReference type="OrthoDB" id="9117841at2"/>
<feature type="transmembrane region" description="Helical" evidence="6">
    <location>
        <begin position="374"/>
        <end position="406"/>
    </location>
</feature>
<dbReference type="PANTHER" id="PTHR42770">
    <property type="entry name" value="AMINO ACID TRANSPORTER-RELATED"/>
    <property type="match status" value="1"/>
</dbReference>
<feature type="transmembrane region" description="Helical" evidence="6">
    <location>
        <begin position="12"/>
        <end position="33"/>
    </location>
</feature>
<sequence>MQYHKTLGITQGIAMTVTTFVGTGLMVVPAMSVTQAGSFAFYAWLLTAIAVVPVAFVFALLGSRYPSAGGAASYIGRVFGKGAERAAGWLFLSIMLVGPAVAIKIAAAYLGILLGVSADYSLSLSIATLVVMMIFAIAGMKNSANFQTIVVVSLITVVVALFLMSGVLDADNLTQVPTSFTDATTLFWAAGTIFWCFLGIEVMAHMGAEFKRPERDFPIALLGGITLVVALYIMTVLMIAHHHTYGNEVTNSRSLALLVSAVFGEKYQFAFALGAYVIAFSNVGVYILGFARMIQSMASQRALPHYFAKLSSGGTPVRAVSLVGGVSLLSIVAVEVFGTRMEWLIEMTNGSFLLIYTFTCICALRCFSGLSRAVALIGLFACLAMAVFIGVNMLFALVMFALAYLWEKRKSSTTRLPDAEFHVE</sequence>
<dbReference type="NCBIfam" id="NF008245">
    <property type="entry name" value="PRK11021.1"/>
    <property type="match status" value="1"/>
</dbReference>
<evidence type="ECO:0000256" key="2">
    <source>
        <dbReference type="ARBA" id="ARBA00022475"/>
    </source>
</evidence>
<evidence type="ECO:0000256" key="3">
    <source>
        <dbReference type="ARBA" id="ARBA00022692"/>
    </source>
</evidence>
<protein>
    <submittedName>
        <fullName evidence="7">L-methionine/branched-chain amino acid transporter</fullName>
    </submittedName>
</protein>
<dbReference type="RefSeq" id="WP_140590546.1">
    <property type="nucleotide sequence ID" value="NZ_VFRR01000039.1"/>
</dbReference>
<feature type="transmembrane region" description="Helical" evidence="6">
    <location>
        <begin position="146"/>
        <end position="166"/>
    </location>
</feature>
<feature type="transmembrane region" description="Helical" evidence="6">
    <location>
        <begin position="39"/>
        <end position="61"/>
    </location>
</feature>
<feature type="transmembrane region" description="Helical" evidence="6">
    <location>
        <begin position="267"/>
        <end position="291"/>
    </location>
</feature>
<name>A0A501WKM1_9GAMM</name>